<dbReference type="VEuPathDB" id="FungiDB:BON22_1318"/>
<gene>
    <name evidence="1" type="ORF">CYFA0S_10e04251g</name>
</gene>
<dbReference type="OrthoDB" id="3980402at2759"/>
<reference evidence="1" key="1">
    <citation type="journal article" date="2014" name="Genome Announc.">
        <title>Genome sequence of the yeast Cyberlindnera fabianii (Hansenula fabianii).</title>
        <authorList>
            <person name="Freel K.C."/>
            <person name="Sarilar V."/>
            <person name="Neuveglise C."/>
            <person name="Devillers H."/>
            <person name="Friedrich A."/>
            <person name="Schacherer J."/>
        </authorList>
    </citation>
    <scope>NUCLEOTIDE SEQUENCE</scope>
    <source>
        <strain evidence="1">YJS4271</strain>
    </source>
</reference>
<dbReference type="EMBL" id="LK052895">
    <property type="protein sequence ID" value="CDR42959.1"/>
    <property type="molecule type" value="Genomic_DNA"/>
</dbReference>
<dbReference type="PhylomeDB" id="A0A061AZI0"/>
<sequence>MTSIRRIALTRVLTQAGNPATWSRLDAFLKAHHDDVLGLISYTSVLICELIKNFPKIKHLLHKLLYRLRLVRKPAPATPEPLSQRAQNISETFNGIYGYIVDIRIAQGIFYIVPYIAQFLTDYNTPSKLKTAFSSWQGVDNFLTFFLFGNYQWLENLAFILSHDFLPADTDLFLLKKHKKDKSLSASDWYYVYSCALWCAWNVIANLKLLRKGQVDFNLLCDLILSYHWALPAGFLDRPTFAIVGFLNTVTRFKDLL</sequence>
<accession>A0A061AZI0</accession>
<name>A0A061AZI0_CYBFA</name>
<organism evidence="1">
    <name type="scientific">Cyberlindnera fabianii</name>
    <name type="common">Yeast</name>
    <name type="synonym">Hansenula fabianii</name>
    <dbReference type="NCBI Taxonomy" id="36022"/>
    <lineage>
        <taxon>Eukaryota</taxon>
        <taxon>Fungi</taxon>
        <taxon>Dikarya</taxon>
        <taxon>Ascomycota</taxon>
        <taxon>Saccharomycotina</taxon>
        <taxon>Saccharomycetes</taxon>
        <taxon>Phaffomycetales</taxon>
        <taxon>Phaffomycetaceae</taxon>
        <taxon>Cyberlindnera</taxon>
    </lineage>
</organism>
<proteinExistence type="predicted"/>
<evidence type="ECO:0000313" key="1">
    <source>
        <dbReference type="EMBL" id="CDR42959.1"/>
    </source>
</evidence>
<protein>
    <submittedName>
        <fullName evidence="1">CYFA0S10e04251g1_1</fullName>
    </submittedName>
</protein>
<dbReference type="AlphaFoldDB" id="A0A061AZI0"/>